<keyword evidence="6 14" id="KW-0418">Kinase</keyword>
<comment type="catalytic activity">
    <reaction evidence="9">
        <text>L-threonyl-[protein] + ATP = O-phospho-L-threonyl-[protein] + ADP + H(+)</text>
        <dbReference type="Rhea" id="RHEA:46608"/>
        <dbReference type="Rhea" id="RHEA-COMP:11060"/>
        <dbReference type="Rhea" id="RHEA-COMP:11605"/>
        <dbReference type="ChEBI" id="CHEBI:15378"/>
        <dbReference type="ChEBI" id="CHEBI:30013"/>
        <dbReference type="ChEBI" id="CHEBI:30616"/>
        <dbReference type="ChEBI" id="CHEBI:61977"/>
        <dbReference type="ChEBI" id="CHEBI:456216"/>
        <dbReference type="EC" id="2.7.12.1"/>
    </reaction>
</comment>
<evidence type="ECO:0000256" key="2">
    <source>
        <dbReference type="ARBA" id="ARBA00013203"/>
    </source>
</evidence>
<dbReference type="Gene3D" id="1.10.510.10">
    <property type="entry name" value="Transferase(Phosphotransferase) domain 1"/>
    <property type="match status" value="1"/>
</dbReference>
<dbReference type="GO" id="GO:0004712">
    <property type="term" value="F:protein serine/threonine/tyrosine kinase activity"/>
    <property type="evidence" value="ECO:0007669"/>
    <property type="project" value="UniProtKB-EC"/>
</dbReference>
<dbReference type="GO" id="GO:0005856">
    <property type="term" value="C:cytoskeleton"/>
    <property type="evidence" value="ECO:0007669"/>
    <property type="project" value="TreeGrafter"/>
</dbReference>
<dbReference type="GO" id="GO:0005634">
    <property type="term" value="C:nucleus"/>
    <property type="evidence" value="ECO:0007669"/>
    <property type="project" value="TreeGrafter"/>
</dbReference>
<dbReference type="OrthoDB" id="9332038at2759"/>
<reference evidence="15" key="1">
    <citation type="submission" date="2017-01" db="EMBL/GenBank/DDBJ databases">
        <title>Comparative genomics of anhydrobiosis in the tardigrade Hypsibius dujardini.</title>
        <authorList>
            <person name="Yoshida Y."/>
            <person name="Koutsovoulos G."/>
            <person name="Laetsch D."/>
            <person name="Stevens L."/>
            <person name="Kumar S."/>
            <person name="Horikawa D."/>
            <person name="Ishino K."/>
            <person name="Komine S."/>
            <person name="Tomita M."/>
            <person name="Blaxter M."/>
            <person name="Arakawa K."/>
        </authorList>
    </citation>
    <scope>NUCLEOTIDE SEQUENCE [LARGE SCALE GENOMIC DNA]</scope>
    <source>
        <strain evidence="15">Z151</strain>
    </source>
</reference>
<dbReference type="PROSITE" id="PS50011">
    <property type="entry name" value="PROTEIN_KINASE_DOM"/>
    <property type="match status" value="1"/>
</dbReference>
<keyword evidence="7 11" id="KW-0067">ATP-binding</keyword>
<dbReference type="PANTHER" id="PTHR24058:SF22">
    <property type="entry name" value="DUAL SPECIFICITY TYROSINE-PHOSPHORYLATION-REGULATED KINASE 4"/>
    <property type="match status" value="1"/>
</dbReference>
<dbReference type="PROSITE" id="PS00107">
    <property type="entry name" value="PROTEIN_KINASE_ATP"/>
    <property type="match status" value="1"/>
</dbReference>
<keyword evidence="4" id="KW-0808">Transferase</keyword>
<evidence type="ECO:0000256" key="12">
    <source>
        <dbReference type="RuleBase" id="RU000304"/>
    </source>
</evidence>
<protein>
    <recommendedName>
        <fullName evidence="2">dual-specificity kinase</fullName>
        <ecNumber evidence="2">2.7.12.1</ecNumber>
    </recommendedName>
</protein>
<evidence type="ECO:0000256" key="3">
    <source>
        <dbReference type="ARBA" id="ARBA00022527"/>
    </source>
</evidence>
<keyword evidence="3 12" id="KW-0723">Serine/threonine-protein kinase</keyword>
<dbReference type="Proteomes" id="UP000192578">
    <property type="component" value="Unassembled WGS sequence"/>
</dbReference>
<name>A0A1W0X2S6_HYPEX</name>
<dbReference type="SUPFAM" id="SSF56112">
    <property type="entry name" value="Protein kinase-like (PK-like)"/>
    <property type="match status" value="1"/>
</dbReference>
<evidence type="ECO:0000256" key="7">
    <source>
        <dbReference type="ARBA" id="ARBA00022840"/>
    </source>
</evidence>
<dbReference type="InterPro" id="IPR042521">
    <property type="entry name" value="DYRK"/>
</dbReference>
<dbReference type="InterPro" id="IPR050494">
    <property type="entry name" value="Ser_Thr_dual-spec_kinase"/>
</dbReference>
<proteinExistence type="inferred from homology"/>
<dbReference type="GO" id="GO:0005524">
    <property type="term" value="F:ATP binding"/>
    <property type="evidence" value="ECO:0007669"/>
    <property type="project" value="UniProtKB-UniRule"/>
</dbReference>
<dbReference type="GO" id="GO:0005737">
    <property type="term" value="C:cytoplasm"/>
    <property type="evidence" value="ECO:0007669"/>
    <property type="project" value="TreeGrafter"/>
</dbReference>
<evidence type="ECO:0000256" key="11">
    <source>
        <dbReference type="PROSITE-ProRule" id="PRU10141"/>
    </source>
</evidence>
<dbReference type="InterPro" id="IPR008271">
    <property type="entry name" value="Ser/Thr_kinase_AS"/>
</dbReference>
<dbReference type="InterPro" id="IPR000719">
    <property type="entry name" value="Prot_kinase_dom"/>
</dbReference>
<comment type="catalytic activity">
    <reaction evidence="8">
        <text>L-seryl-[protein] + ATP = O-phospho-L-seryl-[protein] + ADP + H(+)</text>
        <dbReference type="Rhea" id="RHEA:17989"/>
        <dbReference type="Rhea" id="RHEA-COMP:9863"/>
        <dbReference type="Rhea" id="RHEA-COMP:11604"/>
        <dbReference type="ChEBI" id="CHEBI:15378"/>
        <dbReference type="ChEBI" id="CHEBI:29999"/>
        <dbReference type="ChEBI" id="CHEBI:30616"/>
        <dbReference type="ChEBI" id="CHEBI:83421"/>
        <dbReference type="ChEBI" id="CHEBI:456216"/>
        <dbReference type="EC" id="2.7.12.1"/>
    </reaction>
</comment>
<sequence length="488" mass="55530">MSGRQKLSAPSSPGMRFSSTQLSAARSLQAELEYAQMLVEQESADIYSAEIASFNSDIIPPVSRPYAVLRAKSAAVVSSETSSGVGTVTPATDGIRAMCRYRQALTPYELKEIVMYTDVYFVGRKAVKTNEKALAEDSNHGFDDGEDFYKFTAHDHIDYRYEMLKVLGTGAFGQVIKAFDHKENRHVALKIMKNTDKSIRLCLQESRMMQLLVKLDVHKEANMTALLRSFKFRNHMIMVMDVCAMDLYTLLCKRKDRNSGFSMPVVRKFALGLLRTLRFMERQDIIHCDLKLENILLMDPSRTGVKLCDFNTSCRLSERLYGYIQSRYYRAPEVVLRIKEQQYGPPMDMWSLGCIIAELQTGQILFPGGNEADMVALFCEMLGLPPASLLERCSSVSPTYFHEGNPPIPTYCTSFKDSYGRRRLLTGAVVFKRMRGRPGTKCLAQFFDMAENTPFVDFVRQCLDWNPDTRLKASEAFSHPWILNRYPE</sequence>
<dbReference type="PANTHER" id="PTHR24058">
    <property type="entry name" value="DUAL SPECIFICITY PROTEIN KINASE"/>
    <property type="match status" value="1"/>
</dbReference>
<dbReference type="GO" id="GO:0004674">
    <property type="term" value="F:protein serine/threonine kinase activity"/>
    <property type="evidence" value="ECO:0007669"/>
    <property type="project" value="UniProtKB-KW"/>
</dbReference>
<evidence type="ECO:0000313" key="14">
    <source>
        <dbReference type="EMBL" id="OQV21847.1"/>
    </source>
</evidence>
<feature type="domain" description="Protein kinase" evidence="13">
    <location>
        <begin position="161"/>
        <end position="482"/>
    </location>
</feature>
<keyword evidence="15" id="KW-1185">Reference proteome</keyword>
<dbReference type="EC" id="2.7.12.1" evidence="2"/>
<evidence type="ECO:0000256" key="4">
    <source>
        <dbReference type="ARBA" id="ARBA00022679"/>
    </source>
</evidence>
<evidence type="ECO:0000313" key="15">
    <source>
        <dbReference type="Proteomes" id="UP000192578"/>
    </source>
</evidence>
<evidence type="ECO:0000256" key="6">
    <source>
        <dbReference type="ARBA" id="ARBA00022777"/>
    </source>
</evidence>
<evidence type="ECO:0000256" key="8">
    <source>
        <dbReference type="ARBA" id="ARBA00049003"/>
    </source>
</evidence>
<dbReference type="PROSITE" id="PS00108">
    <property type="entry name" value="PROTEIN_KINASE_ST"/>
    <property type="match status" value="1"/>
</dbReference>
<evidence type="ECO:0000256" key="9">
    <source>
        <dbReference type="ARBA" id="ARBA00049308"/>
    </source>
</evidence>
<evidence type="ECO:0000256" key="1">
    <source>
        <dbReference type="ARBA" id="ARBA00008867"/>
    </source>
</evidence>
<dbReference type="InterPro" id="IPR011009">
    <property type="entry name" value="Kinase-like_dom_sf"/>
</dbReference>
<dbReference type="SMART" id="SM00220">
    <property type="entry name" value="S_TKc"/>
    <property type="match status" value="1"/>
</dbReference>
<accession>A0A1W0X2S6</accession>
<gene>
    <name evidence="14" type="ORF">BV898_04061</name>
</gene>
<dbReference type="InterPro" id="IPR017441">
    <property type="entry name" value="Protein_kinase_ATP_BS"/>
</dbReference>
<comment type="similarity">
    <text evidence="1">Belongs to the protein kinase superfamily. CMGC Ser/Thr protein kinase family. MNB/DYRK subfamily.</text>
</comment>
<organism evidence="14 15">
    <name type="scientific">Hypsibius exemplaris</name>
    <name type="common">Freshwater tardigrade</name>
    <dbReference type="NCBI Taxonomy" id="2072580"/>
    <lineage>
        <taxon>Eukaryota</taxon>
        <taxon>Metazoa</taxon>
        <taxon>Ecdysozoa</taxon>
        <taxon>Tardigrada</taxon>
        <taxon>Eutardigrada</taxon>
        <taxon>Parachela</taxon>
        <taxon>Hypsibioidea</taxon>
        <taxon>Hypsibiidae</taxon>
        <taxon>Hypsibius</taxon>
    </lineage>
</organism>
<dbReference type="EMBL" id="MTYJ01000020">
    <property type="protein sequence ID" value="OQV21847.1"/>
    <property type="molecule type" value="Genomic_DNA"/>
</dbReference>
<comment type="caution">
    <text evidence="14">The sequence shown here is derived from an EMBL/GenBank/DDBJ whole genome shotgun (WGS) entry which is preliminary data.</text>
</comment>
<comment type="catalytic activity">
    <reaction evidence="10">
        <text>L-tyrosyl-[protein] + ATP = O-phospho-L-tyrosyl-[protein] + ADP + H(+)</text>
        <dbReference type="Rhea" id="RHEA:10596"/>
        <dbReference type="Rhea" id="RHEA-COMP:10136"/>
        <dbReference type="Rhea" id="RHEA-COMP:20101"/>
        <dbReference type="ChEBI" id="CHEBI:15378"/>
        <dbReference type="ChEBI" id="CHEBI:30616"/>
        <dbReference type="ChEBI" id="CHEBI:46858"/>
        <dbReference type="ChEBI" id="CHEBI:61978"/>
        <dbReference type="ChEBI" id="CHEBI:456216"/>
        <dbReference type="EC" id="2.7.12.1"/>
    </reaction>
</comment>
<feature type="binding site" evidence="11">
    <location>
        <position position="190"/>
    </location>
    <ligand>
        <name>ATP</name>
        <dbReference type="ChEBI" id="CHEBI:30616"/>
    </ligand>
</feature>
<evidence type="ECO:0000256" key="5">
    <source>
        <dbReference type="ARBA" id="ARBA00022741"/>
    </source>
</evidence>
<dbReference type="AlphaFoldDB" id="A0A1W0X2S6"/>
<dbReference type="Pfam" id="PF00069">
    <property type="entry name" value="Pkinase"/>
    <property type="match status" value="1"/>
</dbReference>
<dbReference type="Gene3D" id="3.30.10.30">
    <property type="entry name" value="DYRK"/>
    <property type="match status" value="1"/>
</dbReference>
<keyword evidence="5 11" id="KW-0547">Nucleotide-binding</keyword>
<evidence type="ECO:0000256" key="10">
    <source>
        <dbReference type="ARBA" id="ARBA00051680"/>
    </source>
</evidence>
<evidence type="ECO:0000259" key="13">
    <source>
        <dbReference type="PROSITE" id="PS50011"/>
    </source>
</evidence>
<dbReference type="Gene3D" id="3.30.200.20">
    <property type="entry name" value="Phosphorylase Kinase, domain 1"/>
    <property type="match status" value="1"/>
</dbReference>